<dbReference type="EMBL" id="CP080507">
    <property type="protein sequence ID" value="QYM77867.1"/>
    <property type="molecule type" value="Genomic_DNA"/>
</dbReference>
<dbReference type="Pfam" id="PF13519">
    <property type="entry name" value="VWA_2"/>
    <property type="match status" value="1"/>
</dbReference>
<name>A0A8F9TUL6_9BACT</name>
<dbReference type="InterPro" id="IPR002035">
    <property type="entry name" value="VWF_A"/>
</dbReference>
<dbReference type="InterPro" id="IPR050768">
    <property type="entry name" value="UPF0353/GerABKA_families"/>
</dbReference>
<dbReference type="SMART" id="SM00327">
    <property type="entry name" value="VWA"/>
    <property type="match status" value="1"/>
</dbReference>
<sequence length="351" mass="38615">MSFAWPHLLWLLALPVLLSAWDGARRLTQRAAPRKILTAEAGRHSLSFDPRAATAHRPRLWLWFGLAFAIIAVARPQWGRIDEPVFDQSREILLAVDLSRSMLAQDVKPSRLARAKLLIQSLLERLKGERVGLIVFSGTAFLQSPLSSDYEVLREFLPSLGPDFLPEGGTNYRELLDTATSAFGSGTSADRFLIILSDGEATDDNWKSAAQALKEKHVRVIGLGVGTEAGAMIPDGSGGFVKDERGAVVLSRLGKSTLEQLARETGGAYADASSWVNLGDLLNQTVEAGRKGKFVEKSNVRLVERFQWALLPAFVFFLLSFWREFPVRPRPRDLRLNAPAAPGPTPAPRAP</sequence>
<dbReference type="Proteomes" id="UP000825051">
    <property type="component" value="Chromosome"/>
</dbReference>
<evidence type="ECO:0000313" key="3">
    <source>
        <dbReference type="Proteomes" id="UP000825051"/>
    </source>
</evidence>
<organism evidence="2 3">
    <name type="scientific">Horticoccus luteus</name>
    <dbReference type="NCBI Taxonomy" id="2862869"/>
    <lineage>
        <taxon>Bacteria</taxon>
        <taxon>Pseudomonadati</taxon>
        <taxon>Verrucomicrobiota</taxon>
        <taxon>Opitutia</taxon>
        <taxon>Opitutales</taxon>
        <taxon>Opitutaceae</taxon>
        <taxon>Horticoccus</taxon>
    </lineage>
</organism>
<dbReference type="Gene3D" id="3.40.50.410">
    <property type="entry name" value="von Willebrand factor, type A domain"/>
    <property type="match status" value="1"/>
</dbReference>
<dbReference type="PANTHER" id="PTHR22550">
    <property type="entry name" value="SPORE GERMINATION PROTEIN"/>
    <property type="match status" value="1"/>
</dbReference>
<dbReference type="SUPFAM" id="SSF53300">
    <property type="entry name" value="vWA-like"/>
    <property type="match status" value="1"/>
</dbReference>
<protein>
    <submittedName>
        <fullName evidence="2">VWA domain-containing protein</fullName>
    </submittedName>
</protein>
<dbReference type="KEGG" id="ole:K0B96_11110"/>
<reference evidence="2" key="1">
    <citation type="submission" date="2021-08" db="EMBL/GenBank/DDBJ databases">
        <title>Genome of a novel bacterium of the phylum Verrucomicrobia, Oleiharenicola sp. KSB-15.</title>
        <authorList>
            <person name="Chung J.-H."/>
            <person name="Ahn J.-H."/>
            <person name="Yoon Y."/>
            <person name="Kim D.-Y."/>
            <person name="An S.-H."/>
            <person name="Park I."/>
            <person name="Yeon J."/>
        </authorList>
    </citation>
    <scope>NUCLEOTIDE SEQUENCE</scope>
    <source>
        <strain evidence="2">KSB-15</strain>
    </source>
</reference>
<dbReference type="PANTHER" id="PTHR22550:SF14">
    <property type="entry name" value="VWFA DOMAIN-CONTAINING PROTEIN"/>
    <property type="match status" value="1"/>
</dbReference>
<dbReference type="RefSeq" id="WP_220160971.1">
    <property type="nucleotide sequence ID" value="NZ_CP080507.1"/>
</dbReference>
<evidence type="ECO:0000313" key="2">
    <source>
        <dbReference type="EMBL" id="QYM77867.1"/>
    </source>
</evidence>
<dbReference type="PROSITE" id="PS50234">
    <property type="entry name" value="VWFA"/>
    <property type="match status" value="1"/>
</dbReference>
<keyword evidence="3" id="KW-1185">Reference proteome</keyword>
<feature type="domain" description="VWFA" evidence="1">
    <location>
        <begin position="91"/>
        <end position="285"/>
    </location>
</feature>
<proteinExistence type="predicted"/>
<dbReference type="InterPro" id="IPR036465">
    <property type="entry name" value="vWFA_dom_sf"/>
</dbReference>
<evidence type="ECO:0000259" key="1">
    <source>
        <dbReference type="PROSITE" id="PS50234"/>
    </source>
</evidence>
<gene>
    <name evidence="2" type="ORF">K0B96_11110</name>
</gene>
<accession>A0A8F9TUL6</accession>
<dbReference type="AlphaFoldDB" id="A0A8F9TUL6"/>